<feature type="domain" description="EGF-like" evidence="3">
    <location>
        <begin position="2184"/>
        <end position="2228"/>
    </location>
</feature>
<evidence type="ECO:0000256" key="1">
    <source>
        <dbReference type="SAM" id="MobiDB-lite"/>
    </source>
</evidence>
<feature type="domain" description="EGF-like" evidence="3">
    <location>
        <begin position="4940"/>
        <end position="4979"/>
    </location>
</feature>
<feature type="domain" description="EGF-like" evidence="3">
    <location>
        <begin position="1644"/>
        <end position="1681"/>
    </location>
</feature>
<feature type="domain" description="EGF-like" evidence="3">
    <location>
        <begin position="1198"/>
        <end position="1242"/>
    </location>
</feature>
<feature type="domain" description="EGF-like" evidence="3">
    <location>
        <begin position="4667"/>
        <end position="4706"/>
    </location>
</feature>
<evidence type="ECO:0000313" key="5">
    <source>
        <dbReference type="Proteomes" id="UP000054937"/>
    </source>
</evidence>
<feature type="domain" description="EGF-like" evidence="3">
    <location>
        <begin position="5075"/>
        <end position="5113"/>
    </location>
</feature>
<dbReference type="SUPFAM" id="SSF57184">
    <property type="entry name" value="Growth factor receptor domain"/>
    <property type="match status" value="28"/>
</dbReference>
<feature type="domain" description="EGF-like" evidence="3">
    <location>
        <begin position="729"/>
        <end position="766"/>
    </location>
</feature>
<feature type="domain" description="EGF-like" evidence="3">
    <location>
        <begin position="2050"/>
        <end position="2089"/>
    </location>
</feature>
<feature type="domain" description="EGF-like" evidence="3">
    <location>
        <begin position="1506"/>
        <end position="1547"/>
    </location>
</feature>
<keyword evidence="2" id="KW-1133">Transmembrane helix</keyword>
<evidence type="ECO:0000259" key="3">
    <source>
        <dbReference type="SMART" id="SM00181"/>
    </source>
</evidence>
<dbReference type="Gene3D" id="2.10.220.10">
    <property type="entry name" value="Hormone Receptor, Insulin-like Growth Factor Receptor 1, Chain A, domain 2"/>
    <property type="match status" value="12"/>
</dbReference>
<comment type="caution">
    <text evidence="4">The sequence shown here is derived from an EMBL/GenBank/DDBJ whole genome shotgun (WGS) entry which is preliminary data.</text>
</comment>
<feature type="domain" description="EGF-like" evidence="3">
    <location>
        <begin position="817"/>
        <end position="857"/>
    </location>
</feature>
<feature type="region of interest" description="Disordered" evidence="1">
    <location>
        <begin position="3509"/>
        <end position="3540"/>
    </location>
</feature>
<feature type="domain" description="EGF-like" evidence="3">
    <location>
        <begin position="4401"/>
        <end position="4446"/>
    </location>
</feature>
<protein>
    <submittedName>
        <fullName evidence="4">Insulin-like growth factor binding protein, N-terminal</fullName>
    </submittedName>
</protein>
<feature type="domain" description="EGF-like" evidence="3">
    <location>
        <begin position="1780"/>
        <end position="1818"/>
    </location>
</feature>
<evidence type="ECO:0000313" key="4">
    <source>
        <dbReference type="EMBL" id="KRX08807.1"/>
    </source>
</evidence>
<dbReference type="Proteomes" id="UP000054937">
    <property type="component" value="Unassembled WGS sequence"/>
</dbReference>
<feature type="domain" description="EGF-like" evidence="3">
    <location>
        <begin position="1432"/>
        <end position="1465"/>
    </location>
</feature>
<keyword evidence="2" id="KW-0472">Membrane</keyword>
<feature type="domain" description="EGF-like" evidence="3">
    <location>
        <begin position="1961"/>
        <end position="1999"/>
    </location>
</feature>
<feature type="domain" description="EGF-like" evidence="3">
    <location>
        <begin position="909"/>
        <end position="948"/>
    </location>
</feature>
<feature type="domain" description="EGF-like" evidence="3">
    <location>
        <begin position="4168"/>
        <end position="4211"/>
    </location>
</feature>
<feature type="domain" description="EGF-like" evidence="3">
    <location>
        <begin position="4626"/>
        <end position="4662"/>
    </location>
</feature>
<feature type="domain" description="EGF-like" evidence="3">
    <location>
        <begin position="5031"/>
        <end position="5067"/>
    </location>
</feature>
<feature type="domain" description="EGF-like" evidence="3">
    <location>
        <begin position="865"/>
        <end position="901"/>
    </location>
</feature>
<feature type="domain" description="EGF-like" evidence="3">
    <location>
        <begin position="1159"/>
        <end position="1197"/>
    </location>
</feature>
<feature type="compositionally biased region" description="Low complexity" evidence="1">
    <location>
        <begin position="3509"/>
        <end position="3526"/>
    </location>
</feature>
<feature type="compositionally biased region" description="Polar residues" evidence="1">
    <location>
        <begin position="3961"/>
        <end position="3982"/>
    </location>
</feature>
<dbReference type="EMBL" id="LDAU01000057">
    <property type="protein sequence ID" value="KRX08807.1"/>
    <property type="molecule type" value="Genomic_DNA"/>
</dbReference>
<feature type="domain" description="EGF-like" evidence="3">
    <location>
        <begin position="2279"/>
        <end position="2317"/>
    </location>
</feature>
<dbReference type="PANTHER" id="PTHR15332">
    <property type="entry name" value="PROPROTEIN CONVERTASE SUBTILISIN_KEXIN TYPE 5-LIKE"/>
    <property type="match status" value="1"/>
</dbReference>
<dbReference type="OrthoDB" id="313494at2759"/>
<feature type="domain" description="EGF-like" evidence="3">
    <location>
        <begin position="4454"/>
        <end position="4490"/>
    </location>
</feature>
<feature type="domain" description="EGF-like" evidence="3">
    <location>
        <begin position="1823"/>
        <end position="1862"/>
    </location>
</feature>
<feature type="domain" description="EGF-like" evidence="3">
    <location>
        <begin position="1870"/>
        <end position="1907"/>
    </location>
</feature>
<keyword evidence="2" id="KW-0812">Transmembrane</keyword>
<feature type="domain" description="EGF-like" evidence="3">
    <location>
        <begin position="4265"/>
        <end position="4307"/>
    </location>
</feature>
<feature type="domain" description="EGF-like" evidence="3">
    <location>
        <begin position="4586"/>
        <end position="4625"/>
    </location>
</feature>
<feature type="domain" description="EGF-like" evidence="3">
    <location>
        <begin position="1600"/>
        <end position="1636"/>
    </location>
</feature>
<feature type="domain" description="EGF-like" evidence="3">
    <location>
        <begin position="2007"/>
        <end position="2045"/>
    </location>
</feature>
<feature type="domain" description="EGF-like" evidence="3">
    <location>
        <begin position="1288"/>
        <end position="1331"/>
    </location>
</feature>
<feature type="domain" description="EGF-like" evidence="3">
    <location>
        <begin position="4895"/>
        <end position="4932"/>
    </location>
</feature>
<feature type="domain" description="EGF-like" evidence="3">
    <location>
        <begin position="5254"/>
        <end position="5296"/>
    </location>
</feature>
<feature type="domain" description="EGF-like" evidence="3">
    <location>
        <begin position="4543"/>
        <end position="4578"/>
    </location>
</feature>
<feature type="domain" description="EGF-like" evidence="3">
    <location>
        <begin position="2144"/>
        <end position="2183"/>
    </location>
</feature>
<dbReference type="InterPro" id="IPR006212">
    <property type="entry name" value="Furin_repeat"/>
</dbReference>
<feature type="domain" description="EGF-like" evidence="3">
    <location>
        <begin position="1055"/>
        <end position="1084"/>
    </location>
</feature>
<feature type="domain" description="EGF-like" evidence="3">
    <location>
        <begin position="2236"/>
        <end position="2274"/>
    </location>
</feature>
<keyword evidence="5" id="KW-1185">Reference proteome</keyword>
<accession>A0A0V0R2S9</accession>
<feature type="domain" description="EGF-like" evidence="3">
    <location>
        <begin position="4752"/>
        <end position="4796"/>
    </location>
</feature>
<feature type="domain" description="EGF-like" evidence="3">
    <location>
        <begin position="594"/>
        <end position="631"/>
    </location>
</feature>
<feature type="transmembrane region" description="Helical" evidence="2">
    <location>
        <begin position="12"/>
        <end position="29"/>
    </location>
</feature>
<feature type="domain" description="EGF-like" evidence="3">
    <location>
        <begin position="5442"/>
        <end position="5477"/>
    </location>
</feature>
<feature type="domain" description="EGF-like" evidence="3">
    <location>
        <begin position="2325"/>
        <end position="2365"/>
    </location>
</feature>
<feature type="domain" description="EGF-like" evidence="3">
    <location>
        <begin position="4987"/>
        <end position="5023"/>
    </location>
</feature>
<feature type="domain" description="EGF-like" evidence="3">
    <location>
        <begin position="1332"/>
        <end position="1364"/>
    </location>
</feature>
<feature type="domain" description="EGF-like" evidence="3">
    <location>
        <begin position="4850"/>
        <end position="4887"/>
    </location>
</feature>
<feature type="domain" description="EGF-like" evidence="3">
    <location>
        <begin position="4212"/>
        <end position="4257"/>
    </location>
</feature>
<reference evidence="4 5" key="1">
    <citation type="journal article" date="2015" name="Sci. Rep.">
        <title>Genome of the facultative scuticociliatosis pathogen Pseudocohnilembus persalinus provides insight into its virulence through horizontal gene transfer.</title>
        <authorList>
            <person name="Xiong J."/>
            <person name="Wang G."/>
            <person name="Cheng J."/>
            <person name="Tian M."/>
            <person name="Pan X."/>
            <person name="Warren A."/>
            <person name="Jiang C."/>
            <person name="Yuan D."/>
            <person name="Miao W."/>
        </authorList>
    </citation>
    <scope>NUCLEOTIDE SEQUENCE [LARGE SCALE GENOMIC DNA]</scope>
    <source>
        <strain evidence="4">36N120E</strain>
    </source>
</reference>
<feature type="domain" description="EGF-like" evidence="3">
    <location>
        <begin position="5485"/>
        <end position="5525"/>
    </location>
</feature>
<feature type="domain" description="EGF-like" evidence="3">
    <location>
        <begin position="546"/>
        <end position="586"/>
    </location>
</feature>
<feature type="domain" description="EGF-like" evidence="3">
    <location>
        <begin position="5396"/>
        <end position="5437"/>
    </location>
</feature>
<dbReference type="InterPro" id="IPR000742">
    <property type="entry name" value="EGF"/>
</dbReference>
<feature type="domain" description="EGF-like" evidence="3">
    <location>
        <begin position="4315"/>
        <end position="4355"/>
    </location>
</feature>
<feature type="domain" description="EGF-like" evidence="3">
    <location>
        <begin position="2090"/>
        <end position="2136"/>
    </location>
</feature>
<feature type="transmembrane region" description="Helical" evidence="2">
    <location>
        <begin position="4060"/>
        <end position="4082"/>
    </location>
</feature>
<feature type="domain" description="EGF-like" evidence="3">
    <location>
        <begin position="1682"/>
        <end position="1727"/>
    </location>
</feature>
<name>A0A0V0R2S9_PSEPJ</name>
<feature type="domain" description="EGF-like" evidence="3">
    <location>
        <begin position="1380"/>
        <end position="1424"/>
    </location>
</feature>
<feature type="domain" description="EGF-like" evidence="3">
    <location>
        <begin position="4797"/>
        <end position="4842"/>
    </location>
</feature>
<dbReference type="OMA" id="ACIKEDC"/>
<feature type="domain" description="EGF-like" evidence="3">
    <location>
        <begin position="639"/>
        <end position="676"/>
    </location>
</feature>
<proteinExistence type="predicted"/>
<feature type="domain" description="EGF-like" evidence="3">
    <location>
        <begin position="501"/>
        <end position="541"/>
    </location>
</feature>
<feature type="compositionally biased region" description="Polar residues" evidence="1">
    <location>
        <begin position="3527"/>
        <end position="3540"/>
    </location>
</feature>
<feature type="domain" description="EGF-like" evidence="3">
    <location>
        <begin position="5210"/>
        <end position="5252"/>
    </location>
</feature>
<dbReference type="InterPro" id="IPR009030">
    <property type="entry name" value="Growth_fac_rcpt_cys_sf"/>
</dbReference>
<evidence type="ECO:0000256" key="2">
    <source>
        <dbReference type="SAM" id="Phobius"/>
    </source>
</evidence>
<feature type="domain" description="EGF-like" evidence="3">
    <location>
        <begin position="1006"/>
        <end position="1054"/>
    </location>
</feature>
<organism evidence="4 5">
    <name type="scientific">Pseudocohnilembus persalinus</name>
    <name type="common">Ciliate</name>
    <dbReference type="NCBI Taxonomy" id="266149"/>
    <lineage>
        <taxon>Eukaryota</taxon>
        <taxon>Sar</taxon>
        <taxon>Alveolata</taxon>
        <taxon>Ciliophora</taxon>
        <taxon>Intramacronucleata</taxon>
        <taxon>Oligohymenophorea</taxon>
        <taxon>Scuticociliatia</taxon>
        <taxon>Philasterida</taxon>
        <taxon>Pseudocohnilembidae</taxon>
        <taxon>Pseudocohnilembus</taxon>
    </lineage>
</organism>
<feature type="domain" description="EGF-like" evidence="3">
    <location>
        <begin position="5344"/>
        <end position="5388"/>
    </location>
</feature>
<feature type="domain" description="EGF-like" evidence="3">
    <location>
        <begin position="1915"/>
        <end position="1953"/>
    </location>
</feature>
<dbReference type="InParanoid" id="A0A0V0R2S9"/>
<feature type="transmembrane region" description="Helical" evidence="2">
    <location>
        <begin position="4026"/>
        <end position="4048"/>
    </location>
</feature>
<feature type="domain" description="EGF-like" evidence="3">
    <location>
        <begin position="767"/>
        <end position="812"/>
    </location>
</feature>
<dbReference type="SMART" id="SM00261">
    <property type="entry name" value="FU"/>
    <property type="match status" value="64"/>
</dbReference>
<dbReference type="PANTHER" id="PTHR15332:SF175">
    <property type="entry name" value="PROPROTEIN CONVERTASE SUBTILISIN_KEXIN TYPE 5-LIKE"/>
    <property type="match status" value="1"/>
</dbReference>
<feature type="region of interest" description="Disordered" evidence="1">
    <location>
        <begin position="3961"/>
        <end position="3987"/>
    </location>
</feature>
<feature type="domain" description="EGF-like" evidence="3">
    <location>
        <begin position="1250"/>
        <end position="1287"/>
    </location>
</feature>
<dbReference type="SMART" id="SM01411">
    <property type="entry name" value="Ephrin_rec_like"/>
    <property type="match status" value="13"/>
</dbReference>
<dbReference type="SMART" id="SM00181">
    <property type="entry name" value="EGF"/>
    <property type="match status" value="61"/>
</dbReference>
<feature type="domain" description="EGF-like" evidence="3">
    <location>
        <begin position="684"/>
        <end position="721"/>
    </location>
</feature>
<gene>
    <name evidence="4" type="ORF">PPERSA_08911</name>
</gene>
<feature type="domain" description="EGF-like" evidence="3">
    <location>
        <begin position="5304"/>
        <end position="5343"/>
    </location>
</feature>
<sequence>MKKDKNIKFQYFYFLSVTFLVIINCYSGGDIYSQSQFDSQIAIIENLTLDQQQAVTSLSFIGGADSTTDLINIDEIVKIKDFINCESFYFYVSDNPIPEEYQLQDFIEGVKIEKLNIQIGQEGQVIQNFQIKNQYIKQLNILANMKFKGYSPNIFQDLTNLEKIQIIIQNVNYPEEIKYIIDEISKTNVSQLRIYYYQIFGKPQVFNNLSQTGSYLVLGDTGYCLSTVSQPVTYQLIGTNTKMCSDCNNVGCFTCLPQDTNQCTECRYSQIARNTSDCLCPIGSFENEYYTCEACPIQCNGDCIDRQHCNGCKIEPYFQRLGEDCHCPIGSYHNENEGICLGKNQNSNCQFFQYNTQYDRNQNGYNYNVMYNVIAVLIVHQSAYYVVVQQENNHHYVNVILDIMRMTKDSVLNVKNGVRLALKVKNLVIQIFLNIPIFEQRIDENQILSLVYFAIEDIFSELITKNNLNEFENIQNLKRKLVTCNSDEWDNGGVCQQCPAHCASCNNASDCTSCIGIGREYTTSLCECSTGYYDNGVDNCSTCPSNCSACNDGSTCTACIGNFKTTSSLCTNCLTGYYDNGGANCVSCPTKCSACSDGTTCTACVGNNWTTASLCTACQAGFYDNGGTDCVSCPSNCSACTDGSTCTACIGNFRTTSSLCTNCLTGYYDNGGTNCVSCPSNCSACTDGSTCTACIGNNWNISSLCKTCQTGFYDNGGTDCVACPTNCSACTDGSTCTACIGNNWNISSLCTTCQTGFYDNGGSNCVACPQYCQDCSNASTCTTGCYGSNRDLADICKCVDGFFQDGTNQNCASCPDDCQTCTSLTSCQTCIGANRDENNLCKCHDGFFDDGTNDDCQACDPLCTKCSSLTNCSECIGLNRDVNNVCVCSDGYWEQGNNDCTQCDWRCLTCTSPTDCDSCIDTTGVTRDVNNTCECKNGYYEDNQNECPPCVFPCQWCTDAVTCTKCVDPPSSAIQYRQVPVWNCACPDGTYNQTDSNHSDYLACRLCNYPCDFCIDDLTCVADECATDDYRVAGDDQCSCIDGYYDGGDGVGCVECMHVCDTCVNGISCETCADQNRSTSDNCAECSIGYFQLPSDPVCYPCDKKCLKCENNSTNCTECFNTQNRSTVTPNCDCEFGYYEYLASSGIQECSKCPDKCNGCSDQNTCDACASTTTRTFNSGACTCISGTYDTGEVDCLACPSNCSTCSNYSTCTACPAGSNRSTAKQCECSNGYYDTDAVNCSQCNFKCSTCENLATDCLTCSSTTRDINLNCACKPGYIESNTAVCTSCAAKCQTCSGSASTCTTCSDSKRDINKNCDCKDGYFDNAGTCVACQHPCSQCSGSATACTACVAGSFRQGISNNCACISDYSAPTNKYVCEQCSYPCQTCTTSKTNCTSCLTTANRVSTTNCSCNTGFYDTGTSCAACYHQCTSCSAYKTCTACSYSGSAPNCSCNPGQYDSGSTCLACPAGCTFCTGYNQCTECQNGFYDANLGLGAYKDCVQCVYPCKNCISSNICLTCDRSNTDGAPDCACSNGYFEDSSANPVCVACDYPCGNCQGSSTNCLDCYNAFRRLPAPGCGCEPSYFDYNNSCSQCEYKCDTCSSYSVCLTCSDTNRDPTNNCSCVSGYIDIQEQLCQKCSYFCSSCSGNKDNCINCSDVNRNPSDSCKCNIGFYDSGVAQCQTCSHKCQQCVSSSTYCTQCSSATRITTPNCDCKAGYYDDGVSADCVACNVECESCADSTSCITCSDVNRVLSQNCNCSDGYYSIPGDPKCYKCVSPCKTCSSATVCILCISSSNRELPSSGCNCLSGFFENGSGQCQACQYPCATCSDANTCQTCISDAQRENSHPCACNAGFFDDSSICQICDPICSTCVSSSDNCLTCIDSSRTNAPVCNCASGFFEEGNVSCTSCDRKCATCTASADNCLTCFDSTRKNPPLCGCADGYYDDGISSSCQVCDRKCKTCSGTADNCLTCYDSTRENPPTCSCVGNLQDDGVSPSCVTCSYKCDTCSSINTCINCSSVTRDPAPTCGCSPGYYEANVGDTDCTACSSPCQNCSSKTTCTSCIPGSNRNGTPSCTCISGFYDYNGICYPCQFPCQNCSNSAKTCLTCQPRANIQAAPSCECLPGYYEDSVTKDCLQCSAACQECSDFSTCTICASGLKRDYLLPDCGCLPGYFNDPAYNDCQNCPIGCETCDENGNCITCSHVTRDIDFNCACSDGYFDNGVDKACQQCDNQCGTCATSPDNCQTCANALRLSTPNCDCPSGYYDDNHSSYCLACEYPCSTCSSQSTCTTCVNTINRDPTTCQCNSGYFDNGTNCEICDDLCLECTGKSNACLVCAVGAYRTTQLPYCKCQTGYISQHGSPDCIDESNCYLLNYSLTYEDMYTYKFKILENIVFSSALKAMDLLNYSQTLCNKIFPQSFISQFGQKPSCKFENYGTYKYTLYIKVSQLTTFSPMDSLRLKDSTIFQVDCQSNNFFATTIQYHSKIDFVIDSSLSLTASISGSNFYTSCENIDVYLVDSTETGNREINSVNWQFLASNLPYDDTAHLALLNSEISALSLTDTHFYFPIQSMIQNTKYSLNAIYNNYFGNTGSAQKIIEIGENNKFYLDLTVFNQDHMFFDINKDQQIIFQTVLNNCDQISYTKKINYQIWESDSIGTLNQLLQEGQTENTIQKFYYNLKAYSQIEGVHYIMIIINIDNKLTKQQLVKYTYNSLQLFAYVLFGDRQVPLGQDIYLKAIYGDNQNQLNNLSGFSFTWDCQDPTTGSQCHDSNGNLIVLGSTQELKIDSSNLLESQQLEFIVTVQKGVNQVQASQIITIIGKTTSYQQVSISIANWVYSSKINKDKLLQFDIIYEQNTNYDNIKSKVELYYQSELKGSKTSSYLSFDFALQDIFDNYEIGDPYVKLIVYLIDSKINFNYATTFLLEVNQPPIIGQISLSNNNTYSLQNEVKITLDDCYDENLPLLYKFVYYESYSDYQNELKLGFSPESKKSHLIQDFSSQNSISTLIPVGQDMSETLIIMGIAQDSYGGQSNITTFYKINPLSQSSFNTVYNDILTKVQKGQYENNIQKIIYTSSLLQEIFNNQNLDISAVNFDTIYEILSELQKTTNLLSQQETIVNSLTKIIKFANNNKKKEISIDSDIISANVNQIRENVDYCLNSLTVREEEQTDLVTHAFYWQDKNTQNDCFTTLYSNFDYFDSLLLFQNNKQSTNRRNLAQQQDTFDIILETIINTGKMYNIFMLPNSYNVGFTGSSLKQYFSRLSNLQAKYLFKPKFSSEIFYATSDKRKNLLKNYKNSISDTQIQNLQIYDTNLSETELSKNTFSFKFLEFHSSLLPVQFFTLPEYSKQKTQVQFFDLKLQQNVNSVNSYTESTFSLKNDLLFTLAFNYPESEQTQNLELFTCIIQKQGSQNWSKDSCSTDVDEKNEVVYCNCSQMGYVTVIQDDDYIFTAKDIEKDTTSISDLFTTWLFYLVTVYFLIEILFMYLGRKQDQIDKIKVENKFQIQQYMQKEQQFQQNGQNLGENENQENNSPFGKSFHNTQQQLQQNPASLMDLQKTDIIYKKNENENENQEEFNQQQNVLQQTQEQQLANLTQFNFKNRKMQKKYQGNNRVVRRNRKQNQFEIGKNQQETAVTNFDHQTSQTKFQGFDSQSEFEIDSPFKKSKQQLKKTENQQFENLYDIQFDEKQTQLQNLQQKRRKQFSLSNTMQIFDEDNDINDKNEDKKTNYATQTKGFYKAQKFSLTNNNFMEQENQFEEEREFQITDNENKNDIKNKTFSNFKEKLSNINDINNNENEPNELQINYSNQSKINNQNNQKFVENDIIEEISQNSQQSENSNEQDFNIKIQNQLENQQNSSFVSNNNISQHNDQSFDMFKPQNTLSNINSKDNENLEKQTNGQISVVKIIDEDNEEKISYDQEKQVKSQTRKIQAFNNFDDDNQFDEISDEDIEHEDIIENQRKLQNQINQRQTQNKNEIQTQKQIENNNKQLDEKQINQRYQKTGRKDRPQELKQFKTQWSLKFDYKDDQTDDIVFKVVLLGSLFVYAFSLLNLFLHKLFSCCLKSNIKNYITILVLTLIQMGAIFLVFYKAINLEKYISNQNLQACASDEYDDNGTCQPCLYYCATCQNGNSCETCYDAGASREADINNDCPCKQNYFQVDQDPKCTQCPYMCDKCEYDNSIQGVKCNTCSGTHRQLENQCECDDGYYDNNTGVGECTECPEKCNKCYNYDGKCVECNGNYRDIQNDCECAAGYYDDGVNQDCQKCDLICGSCDSDSSNCTSCNGVDNRSTTIPDCLCNNGYYDLEQNGNLQCEACPEKCDGCTYDGVTISCDACQDLTTRNSDIQCTCQDGYYEGGQVQCLECPDICSQCTSYDDCTACVDSNADPLSRCECAPSQYKDLITDSCENCAIQCETCIYEADNCITCPVGQNRDENNSCLCEIGYYDDGGLACQQCNYKCGSCTDTDTNCTTCSESNRLVSLNCECKSGYFEQLQSCVKCDHQCATCSGSASNCLSCLPDANREDIGGGCLCKTVTLNTYTCEKCQYPCLECSGNTQTCTSCFSSTNRDTDCSCLDGFYDTQTSCEQCYHLCDTCENSAKNCLTCSSASPSKPAPNCDCEIGYFDDVANGICEQCDPSCFSCKNAANNCLKCSDGYFDANFGLSNFKNCQICQLPCQNCFSTTICLTCAYSNATPPSCDCNPGFYFDSSNQDCEQCSYPCGNCSGDANTCTSCFNDENRDLTTCQCLTNYFENGSNACATCDYKCETCSPDYQTCVTCSDQSRDIATQCGCKDGYFEINEFACEECSNKCQTCETNQDNCLQCSDPTNRDPLNNCECVDNYFDDGGELCQQCSEACANCANSSTYCTQCSSVNRGETPNCNCLNGFFDDGTPDCQACLTECGTCADATSCLTCSDENRVFSQNCVCADGYYSIPGDPKCYKCVSPCLTCSSETVCILCISDDFRNPPSAGCACLDGYYQSPFQNSCLPCNYPCGFCSDATTCLTCIDTNNRENIHPCACDPGFFDDGSICQICDEKCDTCENESDNCLTCAATRANPPLCACADGFFDEGNALCSSCGYTCATCVGTEDNCLTCYDETRVIAPDCECKNGFYDDGSSNSCVQCEYYCGTCSTSPSNCDTCYDETRDPSDCTVCISGLNDDGVSRSCVECSYQCETCSTVSDCIDCSSVTRENPPDCTCKDGFFENQVGDVDCTACSSPCENCSSQTTCTSCIAGSNRHGAPSCACLDTFYDYNGICYQCEFPCANCKDSSTSCLTCQPRANIQAAPSCECLPGFYEDSVTKDCLPCSAACQECSDFSTCTICASGLKRDYLLPDCGCLPGYFNDPAQNDCQNCPIGCETCDENGNCITCSHATRDIDFNCACLDGYFDNGVDKACQQCDNQCGTCATSPDNCQTCANALRLSTPNCECPSLFYSQPTSSECFECEYPCLDCSDQKTCLTCIDTINRDPLTCKCSSGFFDNGSFCERCDPICLECSGQSNMCLVCASGVNRSSTLPKCNCDSGYISQYVSSDCIDQSYCYLSHYYFVQTDIQTYQFQIQENIKLSDSILDLKYTEFSSELCSLLLNQSFISQFGQNPKCLLQQRSGSLKFNLSIKSSFLTKFQPGDSLIFNQNTIFLLDCYQQNSSLTQMDQMGQSAISITQIPTAKIIGSNFYSSCEKIQLSLLQESNYGQKQLLDIQWQFQSPSSTSSQIIQDNIDALNIQISNLGLNGQNQFVFPIDQMIEYHQYVISVIFKNFWGQLGFATKTIQITHNNNYYIDLTVFNLGNLIFNVNKDNQIVFQATLNNCSGISINKKMNYKIWDSDPYSTQNQLLQEGSTDNTIQIFNFDIEAFTYTEGTYYLLVQIYVNQQQIKQQLIEFTFKPLELTAYIKYGDNKEIPLSSDIILSAAFFDNQTPQNQKLSGAIIQWTCIDPETGINCQDIQDNYIQIQQKQTVTIDSSLFKLNQKLNFNLEVSYNGLVSQDSQQIVIVENVYGYENINIEISNLVQGKPVNKNQILQVDILLEDQNDIENYTIYIQIFYLGQIQAAKYFNYLSFDFIIAELFDSFQLGNPYIQLKVFVKNIYVNFLYSTTFNIEINFPPTIGDIIVNNYNYNALTETLSISCENSYDEQEPLYYKFIYYYSSSDFQNEIEMGYLPNAQNNVLIQDFSYQNTINPILPSSQDPNNIIILMVIVQDELGATTNKTVQINTVPSTQINYKNQYNQIISKINNNKYTNNLKQINDLNSLLSEFYNNQKELSQTVQIDALLIYQTLTDLQKTTNNFLISQQIVQLMTSLLNNSLDQTIIINEQIFENLKQIYSITQNCYKNLIVENSSFDSRNSYSHTWENQNDQQTYFLQLYKNLDFLNAVLNYQNAYQHNIDQNKRILATNQENHQYIDKIIEIIGSIYNQNILPNSKQIVYSGNQLNLFFARFSNQNIKQLFFPNQAADILYAKTDNRYQKYKQYQNINKDKKIQNFEFYDTNLDSGLQSHLIYAINFREYQYTTELLSYLNLEKYKNQQVFVQKLEIKLQNNDQHINLFTEKLIPLKNNVKYSLAFNYPQSEQKQNLEIFACIQYDEQNQNWNKDTCEIDINQNQQMVYCNCQEFGYTTVIQDDKHLFYEKSIEDNSITFSQIFTSWIFYILLAYFIFEVYCLYKGYKLDQNDSKKVQNLKKFQEKENKKNQTTENKSNGQEIQKYQNLNKNTENLTTVSNNQYTANLITNQNLTEQNSSPLNFQQDNQSQMIYLDSKIPAVQNNSKSEKSLDELKLTQFSYQNQKKLKNYKSHNGDRNNKRRQRNLNRKYDFQIESSQNAINNTINNNLNNNQNEFTTIGDSETIQSQKDGLNTISINYESSQNLQPKNSQSLIQQKIKKKSNYNLSQSLEEKIFKAQNFKQEQDKNQNLNQKKSSVFQQNLDLIALDDSQQDQQANKNIFFNKQENNNNYNKQNFSSFSQFQTSMNQLKMQDFNGQIKEIDLEHEQDNEQNQSIQFESSVIEQSFSQENQQNEKEFSDKIIQQNVKIRYDEQNQNLETIDFQQDHQSEKQNYNKQSNLIEISDDDCDQYFEQQQKNYEKQRNINKKIKFDLKPNQDGVNQNSANQIKQQNLDEKKNKELNSQNKVKMFKNNKVPLKFNFKNH</sequence>